<dbReference type="InterPro" id="IPR027417">
    <property type="entry name" value="P-loop_NTPase"/>
</dbReference>
<evidence type="ECO:0000256" key="1">
    <source>
        <dbReference type="ARBA" id="ARBA00009922"/>
    </source>
</evidence>
<feature type="domain" description="UvrD-like helicase C-terminal" evidence="14">
    <location>
        <begin position="302"/>
        <end position="548"/>
    </location>
</feature>
<evidence type="ECO:0000256" key="6">
    <source>
        <dbReference type="ARBA" id="ARBA00023235"/>
    </source>
</evidence>
<dbReference type="GO" id="GO:0003677">
    <property type="term" value="F:DNA binding"/>
    <property type="evidence" value="ECO:0007669"/>
    <property type="project" value="InterPro"/>
</dbReference>
<keyword evidence="4 10" id="KW-0347">Helicase</keyword>
<gene>
    <name evidence="15" type="ORF">GCM10011492_40080</name>
</gene>
<dbReference type="PANTHER" id="PTHR11070">
    <property type="entry name" value="UVRD / RECB / PCRA DNA HELICASE FAMILY MEMBER"/>
    <property type="match status" value="1"/>
</dbReference>
<dbReference type="FunFam" id="3.40.50.300:FF:001181">
    <property type="entry name" value="DNA helicase"/>
    <property type="match status" value="1"/>
</dbReference>
<dbReference type="Proteomes" id="UP000636793">
    <property type="component" value="Unassembled WGS sequence"/>
</dbReference>
<dbReference type="Gene3D" id="3.40.50.300">
    <property type="entry name" value="P-loop containing nucleotide triphosphate hydrolases"/>
    <property type="match status" value="3"/>
</dbReference>
<dbReference type="Gene3D" id="1.10.150.80">
    <property type="entry name" value="HRDC domain"/>
    <property type="match status" value="1"/>
</dbReference>
<dbReference type="InterPro" id="IPR002121">
    <property type="entry name" value="HRDC_dom"/>
</dbReference>
<keyword evidence="16" id="KW-1185">Reference proteome</keyword>
<evidence type="ECO:0000256" key="5">
    <source>
        <dbReference type="ARBA" id="ARBA00022840"/>
    </source>
</evidence>
<dbReference type="Gene3D" id="1.10.10.160">
    <property type="match status" value="1"/>
</dbReference>
<dbReference type="InterPro" id="IPR010997">
    <property type="entry name" value="HRDC-like_sf"/>
</dbReference>
<dbReference type="InterPro" id="IPR014016">
    <property type="entry name" value="UvrD-like_ATP-bd"/>
</dbReference>
<reference evidence="15" key="2">
    <citation type="submission" date="2020-09" db="EMBL/GenBank/DDBJ databases">
        <authorList>
            <person name="Sun Q."/>
            <person name="Zhou Y."/>
        </authorList>
    </citation>
    <scope>NUCLEOTIDE SEQUENCE</scope>
    <source>
        <strain evidence="15">CGMCC 1.15085</strain>
    </source>
</reference>
<evidence type="ECO:0000313" key="15">
    <source>
        <dbReference type="EMBL" id="GGB44955.1"/>
    </source>
</evidence>
<accession>A0A916TH30</accession>
<dbReference type="GO" id="GO:0005829">
    <property type="term" value="C:cytosol"/>
    <property type="evidence" value="ECO:0007669"/>
    <property type="project" value="TreeGrafter"/>
</dbReference>
<protein>
    <recommendedName>
        <fullName evidence="8">DNA 3'-5' helicase</fullName>
        <ecNumber evidence="8">5.6.2.4</ecNumber>
    </recommendedName>
</protein>
<feature type="domain" description="UvrD-like helicase ATP-binding" evidence="13">
    <location>
        <begin position="20"/>
        <end position="301"/>
    </location>
</feature>
<dbReference type="PANTHER" id="PTHR11070:SF69">
    <property type="entry name" value="ATP-DEPENDENT DNA HELICASE UVRD2"/>
    <property type="match status" value="1"/>
</dbReference>
<dbReference type="InterPro" id="IPR013986">
    <property type="entry name" value="DExx_box_DNA_helicase_dom_sf"/>
</dbReference>
<evidence type="ECO:0000259" key="12">
    <source>
        <dbReference type="PROSITE" id="PS50967"/>
    </source>
</evidence>
<dbReference type="GO" id="GO:0033202">
    <property type="term" value="C:DNA helicase complex"/>
    <property type="evidence" value="ECO:0007669"/>
    <property type="project" value="TreeGrafter"/>
</dbReference>
<dbReference type="GO" id="GO:0016787">
    <property type="term" value="F:hydrolase activity"/>
    <property type="evidence" value="ECO:0007669"/>
    <property type="project" value="UniProtKB-UniRule"/>
</dbReference>
<keyword evidence="3 10" id="KW-0378">Hydrolase</keyword>
<dbReference type="GO" id="GO:0043138">
    <property type="term" value="F:3'-5' DNA helicase activity"/>
    <property type="evidence" value="ECO:0007669"/>
    <property type="project" value="UniProtKB-EC"/>
</dbReference>
<evidence type="ECO:0000259" key="14">
    <source>
        <dbReference type="PROSITE" id="PS51217"/>
    </source>
</evidence>
<dbReference type="Pfam" id="PF13361">
    <property type="entry name" value="UvrD_C"/>
    <property type="match status" value="2"/>
</dbReference>
<dbReference type="Pfam" id="PF00580">
    <property type="entry name" value="UvrD-helicase"/>
    <property type="match status" value="1"/>
</dbReference>
<dbReference type="Pfam" id="PF00570">
    <property type="entry name" value="HRDC"/>
    <property type="match status" value="1"/>
</dbReference>
<dbReference type="SUPFAM" id="SSF47819">
    <property type="entry name" value="HRDC-like"/>
    <property type="match status" value="1"/>
</dbReference>
<evidence type="ECO:0000256" key="9">
    <source>
        <dbReference type="ARBA" id="ARBA00048988"/>
    </source>
</evidence>
<dbReference type="InterPro" id="IPR014017">
    <property type="entry name" value="DNA_helicase_UvrD-like_C"/>
</dbReference>
<keyword evidence="6" id="KW-0413">Isomerase</keyword>
<keyword evidence="2 10" id="KW-0547">Nucleotide-binding</keyword>
<feature type="binding site" evidence="10">
    <location>
        <begin position="41"/>
        <end position="48"/>
    </location>
    <ligand>
        <name>ATP</name>
        <dbReference type="ChEBI" id="CHEBI:30616"/>
    </ligand>
</feature>
<dbReference type="PROSITE" id="PS50967">
    <property type="entry name" value="HRDC"/>
    <property type="match status" value="1"/>
</dbReference>
<dbReference type="PROSITE" id="PS51198">
    <property type="entry name" value="UVRD_HELICASE_ATP_BIND"/>
    <property type="match status" value="1"/>
</dbReference>
<evidence type="ECO:0000256" key="11">
    <source>
        <dbReference type="SAM" id="MobiDB-lite"/>
    </source>
</evidence>
<dbReference type="CDD" id="cd17932">
    <property type="entry name" value="DEXQc_UvrD"/>
    <property type="match status" value="1"/>
</dbReference>
<evidence type="ECO:0000256" key="8">
    <source>
        <dbReference type="ARBA" id="ARBA00034808"/>
    </source>
</evidence>
<dbReference type="RefSeq" id="WP_229749898.1">
    <property type="nucleotide sequence ID" value="NZ_BMHI01000007.1"/>
</dbReference>
<dbReference type="GO" id="GO:0000725">
    <property type="term" value="P:recombinational repair"/>
    <property type="evidence" value="ECO:0007669"/>
    <property type="project" value="TreeGrafter"/>
</dbReference>
<evidence type="ECO:0000313" key="16">
    <source>
        <dbReference type="Proteomes" id="UP000636793"/>
    </source>
</evidence>
<comment type="catalytic activity">
    <reaction evidence="9">
        <text>ATP + H2O = ADP + phosphate + H(+)</text>
        <dbReference type="Rhea" id="RHEA:13065"/>
        <dbReference type="ChEBI" id="CHEBI:15377"/>
        <dbReference type="ChEBI" id="CHEBI:15378"/>
        <dbReference type="ChEBI" id="CHEBI:30616"/>
        <dbReference type="ChEBI" id="CHEBI:43474"/>
        <dbReference type="ChEBI" id="CHEBI:456216"/>
        <dbReference type="EC" id="5.6.2.4"/>
    </reaction>
</comment>
<dbReference type="AlphaFoldDB" id="A0A916TH30"/>
<feature type="region of interest" description="Disordered" evidence="11">
    <location>
        <begin position="578"/>
        <end position="602"/>
    </location>
</feature>
<evidence type="ECO:0000256" key="4">
    <source>
        <dbReference type="ARBA" id="ARBA00022806"/>
    </source>
</evidence>
<dbReference type="SMART" id="SM00341">
    <property type="entry name" value="HRDC"/>
    <property type="match status" value="1"/>
</dbReference>
<sequence>MTIEDGGTTGGMASADEVLAGLDPEQRQVASNPLGPMCVLAGAGTGKTRAITHRIAYGVHAGAYRPDRVLAVTFTARAAGEMRTRLRGLGLPAVQARTFHAAALRQLQYFWPQAIGGPLPQILKHKAPAVGEAGARLRLELDRVVIRDLAGEIEWAKVSMLTPETYRAAAAKAGRSPAELDLTAMARLWETYEEVKSARGVIDFEDVLLLMAGVLAERDDIAATVRGQYRHFVVDEYQDVNAAQQALLDLWVGDRPDLCVVGDPAQTIYSFTGATPRHLLDFASRRPGTQTVRLVRNYRSTPQVVDLANLVLQAGTRRAETVQLRAQREAGPPPVLTQLTDDDAEAAYVAESVKKLLKQGVPASEIAVLYRINAQSEAIEQALSAADVPYLVRGGERFFQRSEVKQAMVLLRGAVRSDDGSVELGKLVSDVVTGAGWSPQRPSGGAVLERWQSLNALVELADDLGGADDSFRLRELVAELDRRAAEQHAPTVEGVTLASLHAAKGLEWDAVFLVGCSDGLIPISLAEGPQAIEEERRLMYVGLTRARKHLMLSWAAARNPGGRAGRRPSRFLDAAAPVLGPGARSAPRTRSGPAPKKPAKPKTCRTCGSTLDTAAERKIGRCADCPATYDEAQFEALRTWRLEVATLTKVPAFVVFTDATLIAIAERRPSDIAGLAGISGVGKHKRDTYGEAVLAVLDGADPASAAAECVTAQNSA</sequence>
<dbReference type="InterPro" id="IPR044876">
    <property type="entry name" value="HRDC_dom_sf"/>
</dbReference>
<dbReference type="EMBL" id="BMHI01000007">
    <property type="protein sequence ID" value="GGB44955.1"/>
    <property type="molecule type" value="Genomic_DNA"/>
</dbReference>
<proteinExistence type="inferred from homology"/>
<feature type="domain" description="HRDC" evidence="12">
    <location>
        <begin position="627"/>
        <end position="707"/>
    </location>
</feature>
<evidence type="ECO:0000256" key="3">
    <source>
        <dbReference type="ARBA" id="ARBA00022801"/>
    </source>
</evidence>
<evidence type="ECO:0000256" key="7">
    <source>
        <dbReference type="ARBA" id="ARBA00034617"/>
    </source>
</evidence>
<comment type="catalytic activity">
    <reaction evidence="7">
        <text>Couples ATP hydrolysis with the unwinding of duplex DNA by translocating in the 3'-5' direction.</text>
        <dbReference type="EC" id="5.6.2.4"/>
    </reaction>
</comment>
<name>A0A916TH30_9MICO</name>
<dbReference type="EC" id="5.6.2.4" evidence="8"/>
<organism evidence="15 16">
    <name type="scientific">Flexivirga endophytica</name>
    <dbReference type="NCBI Taxonomy" id="1849103"/>
    <lineage>
        <taxon>Bacteria</taxon>
        <taxon>Bacillati</taxon>
        <taxon>Actinomycetota</taxon>
        <taxon>Actinomycetes</taxon>
        <taxon>Micrococcales</taxon>
        <taxon>Dermacoccaceae</taxon>
        <taxon>Flexivirga</taxon>
    </lineage>
</organism>
<comment type="similarity">
    <text evidence="1">Belongs to the helicase family. UvrD subfamily.</text>
</comment>
<evidence type="ECO:0000259" key="13">
    <source>
        <dbReference type="PROSITE" id="PS51198"/>
    </source>
</evidence>
<dbReference type="PROSITE" id="PS51217">
    <property type="entry name" value="UVRD_HELICASE_CTER"/>
    <property type="match status" value="1"/>
</dbReference>
<dbReference type="InterPro" id="IPR000212">
    <property type="entry name" value="DNA_helicase_UvrD/REP"/>
</dbReference>
<reference evidence="15" key="1">
    <citation type="journal article" date="2014" name="Int. J. Syst. Evol. Microbiol.">
        <title>Complete genome sequence of Corynebacterium casei LMG S-19264T (=DSM 44701T), isolated from a smear-ripened cheese.</title>
        <authorList>
            <consortium name="US DOE Joint Genome Institute (JGI-PGF)"/>
            <person name="Walter F."/>
            <person name="Albersmeier A."/>
            <person name="Kalinowski J."/>
            <person name="Ruckert C."/>
        </authorList>
    </citation>
    <scope>NUCLEOTIDE SEQUENCE</scope>
    <source>
        <strain evidence="15">CGMCC 1.15085</strain>
    </source>
</reference>
<dbReference type="CDD" id="cd18807">
    <property type="entry name" value="SF1_C_UvrD"/>
    <property type="match status" value="1"/>
</dbReference>
<evidence type="ECO:0000256" key="10">
    <source>
        <dbReference type="PROSITE-ProRule" id="PRU00560"/>
    </source>
</evidence>
<evidence type="ECO:0000256" key="2">
    <source>
        <dbReference type="ARBA" id="ARBA00022741"/>
    </source>
</evidence>
<dbReference type="GO" id="GO:0005524">
    <property type="term" value="F:ATP binding"/>
    <property type="evidence" value="ECO:0007669"/>
    <property type="project" value="UniProtKB-UniRule"/>
</dbReference>
<keyword evidence="5 10" id="KW-0067">ATP-binding</keyword>
<dbReference type="SUPFAM" id="SSF52540">
    <property type="entry name" value="P-loop containing nucleoside triphosphate hydrolases"/>
    <property type="match status" value="1"/>
</dbReference>
<comment type="caution">
    <text evidence="15">The sequence shown here is derived from an EMBL/GenBank/DDBJ whole genome shotgun (WGS) entry which is preliminary data.</text>
</comment>